<evidence type="ECO:0000256" key="4">
    <source>
        <dbReference type="ARBA" id="ARBA00022989"/>
    </source>
</evidence>
<feature type="transmembrane region" description="Helical" evidence="6">
    <location>
        <begin position="462"/>
        <end position="480"/>
    </location>
</feature>
<feature type="transmembrane region" description="Helical" evidence="6">
    <location>
        <begin position="376"/>
        <end position="395"/>
    </location>
</feature>
<feature type="transmembrane region" description="Helical" evidence="6">
    <location>
        <begin position="439"/>
        <end position="456"/>
    </location>
</feature>
<feature type="transmembrane region" description="Helical" evidence="6">
    <location>
        <begin position="401"/>
        <end position="419"/>
    </location>
</feature>
<feature type="transmembrane region" description="Helical" evidence="6">
    <location>
        <begin position="40"/>
        <end position="63"/>
    </location>
</feature>
<feature type="transmembrane region" description="Helical" evidence="6">
    <location>
        <begin position="311"/>
        <end position="329"/>
    </location>
</feature>
<dbReference type="EMBL" id="VSSQ01003745">
    <property type="protein sequence ID" value="MPM22144.1"/>
    <property type="molecule type" value="Genomic_DNA"/>
</dbReference>
<accession>A0A644Y7P3</accession>
<protein>
    <submittedName>
        <fullName evidence="7">Uncharacterized protein</fullName>
    </submittedName>
</protein>
<feature type="transmembrane region" description="Helical" evidence="6">
    <location>
        <begin position="125"/>
        <end position="146"/>
    </location>
</feature>
<feature type="transmembrane region" description="Helical" evidence="6">
    <location>
        <begin position="182"/>
        <end position="203"/>
    </location>
</feature>
<dbReference type="Pfam" id="PF13440">
    <property type="entry name" value="Polysacc_synt_3"/>
    <property type="match status" value="1"/>
</dbReference>
<evidence type="ECO:0000256" key="1">
    <source>
        <dbReference type="ARBA" id="ARBA00004651"/>
    </source>
</evidence>
<keyword evidence="2" id="KW-1003">Cell membrane</keyword>
<comment type="subcellular location">
    <subcellularLocation>
        <location evidence="1">Cell membrane</location>
        <topology evidence="1">Multi-pass membrane protein</topology>
    </subcellularLocation>
</comment>
<evidence type="ECO:0000313" key="7">
    <source>
        <dbReference type="EMBL" id="MPM22144.1"/>
    </source>
</evidence>
<organism evidence="7">
    <name type="scientific">bioreactor metagenome</name>
    <dbReference type="NCBI Taxonomy" id="1076179"/>
    <lineage>
        <taxon>unclassified sequences</taxon>
        <taxon>metagenomes</taxon>
        <taxon>ecological metagenomes</taxon>
    </lineage>
</organism>
<proteinExistence type="predicted"/>
<feature type="transmembrane region" description="Helical" evidence="6">
    <location>
        <begin position="247"/>
        <end position="265"/>
    </location>
</feature>
<dbReference type="PANTHER" id="PTHR30250:SF26">
    <property type="entry name" value="PSMA PROTEIN"/>
    <property type="match status" value="1"/>
</dbReference>
<dbReference type="PANTHER" id="PTHR30250">
    <property type="entry name" value="PST FAMILY PREDICTED COLANIC ACID TRANSPORTER"/>
    <property type="match status" value="1"/>
</dbReference>
<dbReference type="InterPro" id="IPR050833">
    <property type="entry name" value="Poly_Biosynth_Transport"/>
</dbReference>
<evidence type="ECO:0000256" key="6">
    <source>
        <dbReference type="SAM" id="Phobius"/>
    </source>
</evidence>
<sequence length="509" mass="57069">MNQIKAGAVLSYISLFLTNVIGLLYTPFMLRMMGQSEYGLYSIIASVISYLTILDFGFGNAIIRYTAKYRAEGKHEEQESLFGMFISLYSVIAILTLFIGSFLYFNIDLIFGGSMTESEIGKAKIMTILMIFNVAVTFPLSIFGAIITAYENFIFQKVVAIIRIILNPAVMIIMLMYGYKAIGMVVITTIFNILTLLINWVYCKKTLKIKISYTKFNWSLLKEIAHYSFYVFLGIIMDRIYWSTGQFVVGIFVGTAAAAVFAIAMQMKTYYMSFSNAISGLFLPKITAMISNSIPDKEISDLFIRTGRIQFLIMGFVMTGFVVYGRPFINLWAGNDYDEAYLISLILMVPLTIPLIQNLGLSILQARNQQKFRSVLFILIASTSLGASIILAKLYGGVGSAIGTSAALVIGQGVVMNIYYHKRINLNIIQFWKEIGGQALPMIIVMVIGIAANYYLNTRSITILTLSAIAYCSIFISTIWKFSMNKYEKDIILSITSKISSKILKRKLL</sequence>
<name>A0A644Y7P3_9ZZZZ</name>
<gene>
    <name evidence="7" type="ORF">SDC9_68595</name>
</gene>
<feature type="transmembrane region" description="Helical" evidence="6">
    <location>
        <begin position="7"/>
        <end position="28"/>
    </location>
</feature>
<evidence type="ECO:0000256" key="5">
    <source>
        <dbReference type="ARBA" id="ARBA00023136"/>
    </source>
</evidence>
<keyword evidence="3 6" id="KW-0812">Transmembrane</keyword>
<keyword evidence="5 6" id="KW-0472">Membrane</keyword>
<keyword evidence="4 6" id="KW-1133">Transmembrane helix</keyword>
<evidence type="ECO:0000256" key="2">
    <source>
        <dbReference type="ARBA" id="ARBA00022475"/>
    </source>
</evidence>
<feature type="transmembrane region" description="Helical" evidence="6">
    <location>
        <begin position="224"/>
        <end position="241"/>
    </location>
</feature>
<feature type="transmembrane region" description="Helical" evidence="6">
    <location>
        <begin position="84"/>
        <end position="105"/>
    </location>
</feature>
<reference evidence="7" key="1">
    <citation type="submission" date="2019-08" db="EMBL/GenBank/DDBJ databases">
        <authorList>
            <person name="Kucharzyk K."/>
            <person name="Murdoch R.W."/>
            <person name="Higgins S."/>
            <person name="Loffler F."/>
        </authorList>
    </citation>
    <scope>NUCLEOTIDE SEQUENCE</scope>
</reference>
<dbReference type="GO" id="GO:0005886">
    <property type="term" value="C:plasma membrane"/>
    <property type="evidence" value="ECO:0007669"/>
    <property type="project" value="UniProtKB-SubCell"/>
</dbReference>
<evidence type="ECO:0000256" key="3">
    <source>
        <dbReference type="ARBA" id="ARBA00022692"/>
    </source>
</evidence>
<comment type="caution">
    <text evidence="7">The sequence shown here is derived from an EMBL/GenBank/DDBJ whole genome shotgun (WGS) entry which is preliminary data.</text>
</comment>
<dbReference type="AlphaFoldDB" id="A0A644Y7P3"/>
<feature type="transmembrane region" description="Helical" evidence="6">
    <location>
        <begin position="341"/>
        <end position="364"/>
    </location>
</feature>
<feature type="transmembrane region" description="Helical" evidence="6">
    <location>
        <begin position="158"/>
        <end position="176"/>
    </location>
</feature>